<dbReference type="GO" id="GO:0003677">
    <property type="term" value="F:DNA binding"/>
    <property type="evidence" value="ECO:0007669"/>
    <property type="project" value="InterPro"/>
</dbReference>
<evidence type="ECO:0000259" key="1">
    <source>
        <dbReference type="Pfam" id="PF01609"/>
    </source>
</evidence>
<dbReference type="Pfam" id="PF01609">
    <property type="entry name" value="DDE_Tnp_1"/>
    <property type="match status" value="1"/>
</dbReference>
<dbReference type="AlphaFoldDB" id="A0A1V0N3U3"/>
<accession>A0A1V0N3U3</accession>
<dbReference type="InterPro" id="IPR002559">
    <property type="entry name" value="Transposase_11"/>
</dbReference>
<keyword evidence="4" id="KW-1185">Reference proteome</keyword>
<dbReference type="Proteomes" id="UP000192050">
    <property type="component" value="Chromosome"/>
</dbReference>
<dbReference type="GeneID" id="16025848"/>
<dbReference type="EMBL" id="CP015363">
    <property type="protein sequence ID" value="ARD84549.1"/>
    <property type="molecule type" value="Genomic_DNA"/>
</dbReference>
<evidence type="ECO:0000313" key="2">
    <source>
        <dbReference type="EMBL" id="ARD84549.1"/>
    </source>
</evidence>
<protein>
    <recommendedName>
        <fullName evidence="1">Transposase IS4-like domain-containing protein</fullName>
    </recommendedName>
</protein>
<name>A0A1V0N3U3_9ARCH</name>
<organism evidence="3 4">
    <name type="scientific">Ferroplasma acidiphilum</name>
    <dbReference type="NCBI Taxonomy" id="74969"/>
    <lineage>
        <taxon>Archaea</taxon>
        <taxon>Methanobacteriati</taxon>
        <taxon>Thermoplasmatota</taxon>
        <taxon>Thermoplasmata</taxon>
        <taxon>Thermoplasmatales</taxon>
        <taxon>Ferroplasmaceae</taxon>
        <taxon>Ferroplasma</taxon>
    </lineage>
</organism>
<dbReference type="KEGG" id="fai:FAD_0880"/>
<dbReference type="RefSeq" id="WP_009886499.1">
    <property type="nucleotide sequence ID" value="NZ_CP015363.1"/>
</dbReference>
<proteinExistence type="predicted"/>
<reference evidence="3 4" key="1">
    <citation type="submission" date="2011-10" db="EMBL/GenBank/DDBJ databases">
        <title>Metabolic and evolutionary patterns in the extreme acidophile Ferroplasma acidiphilum.</title>
        <authorList>
            <person name="Golyshina O.V."/>
            <person name="Kozyavkin S.A."/>
            <person name="Tatusov R.L."/>
            <person name="Slesarev A.I."/>
            <person name="Golyshin P.N."/>
        </authorList>
    </citation>
    <scope>NUCLEOTIDE SEQUENCE [LARGE SCALE GENOMIC DNA]</scope>
    <source>
        <strain evidence="3">Berkeley</strain>
        <strain evidence="4">Y</strain>
    </source>
</reference>
<dbReference type="OrthoDB" id="209995at2157"/>
<dbReference type="GeneID" id="31676384"/>
<evidence type="ECO:0000313" key="3">
    <source>
        <dbReference type="EMBL" id="ARD84774.1"/>
    </source>
</evidence>
<dbReference type="EMBL" id="CP015363">
    <property type="protein sequence ID" value="ARD84774.1"/>
    <property type="molecule type" value="Genomic_DNA"/>
</dbReference>
<dbReference type="InterPro" id="IPR012337">
    <property type="entry name" value="RNaseH-like_sf"/>
</dbReference>
<gene>
    <name evidence="2" type="ORF">FAD_0638</name>
    <name evidence="3" type="ORF">FAD_0880</name>
</gene>
<evidence type="ECO:0000313" key="4">
    <source>
        <dbReference type="Proteomes" id="UP000192050"/>
    </source>
</evidence>
<dbReference type="GO" id="GO:0006313">
    <property type="term" value="P:DNA transposition"/>
    <property type="evidence" value="ECO:0007669"/>
    <property type="project" value="InterPro"/>
</dbReference>
<dbReference type="GO" id="GO:0004803">
    <property type="term" value="F:transposase activity"/>
    <property type="evidence" value="ECO:0007669"/>
    <property type="project" value="InterPro"/>
</dbReference>
<dbReference type="KEGG" id="fai:FAD_0638"/>
<feature type="domain" description="Transposase IS4-like" evidence="1">
    <location>
        <begin position="90"/>
        <end position="298"/>
    </location>
</feature>
<sequence length="392" mass="44651">MIDIPVVDSPDVLNRLLLEFRPLFGRRQFRQFCRYIVSGIASSTRSSAHLNGIFVEHTNQSNLNRFLRNIPADGIFNISCSLINRNCSGPVLSLDDTILQRNGKHIDGAQWIYDHSQGKTVYGMQYTTSVISGNEGIFPLSMELKTDDSKIDLQINTIKKAMGAGLRFSTVVFDSWYFSSKLVKFLESMGKDYVSEAKSNRTVCIDGKWIRLRDYANTLDLKSMKSYTVNGKTYFMKAITTRMKNAGIVKVIVSRRINSLKFFVTNRTDWKVKTIIGKYLRRWDIEVFHEELKQDGLKHLYQRKHATLLGTAKMSLLGELLLEISAINSMGNHLKIRKGTPEPRHKQVAISILTDLFKAIENKGRSFLDAILKSIEEPYRSTRNIYGGAINS</sequence>
<dbReference type="SUPFAM" id="SSF53098">
    <property type="entry name" value="Ribonuclease H-like"/>
    <property type="match status" value="1"/>
</dbReference>